<organism evidence="8 9">
    <name type="scientific">Plasmodium ovale curtisi</name>
    <dbReference type="NCBI Taxonomy" id="864141"/>
    <lineage>
        <taxon>Eukaryota</taxon>
        <taxon>Sar</taxon>
        <taxon>Alveolata</taxon>
        <taxon>Apicomplexa</taxon>
        <taxon>Aconoidasida</taxon>
        <taxon>Haemosporida</taxon>
        <taxon>Plasmodiidae</taxon>
        <taxon>Plasmodium</taxon>
        <taxon>Plasmodium (Plasmodium)</taxon>
    </lineage>
</organism>
<protein>
    <submittedName>
        <fullName evidence="8">Zinc finger protein, putative</fullName>
    </submittedName>
</protein>
<evidence type="ECO:0000313" key="9">
    <source>
        <dbReference type="Proteomes" id="UP000078560"/>
    </source>
</evidence>
<dbReference type="Proteomes" id="UP000078560">
    <property type="component" value="Unassembled WGS sequence"/>
</dbReference>
<evidence type="ECO:0000256" key="6">
    <source>
        <dbReference type="SAM" id="MobiDB-lite"/>
    </source>
</evidence>
<feature type="zinc finger region" description="C3H1-type" evidence="5">
    <location>
        <begin position="41"/>
        <end position="67"/>
    </location>
</feature>
<dbReference type="Gene3D" id="4.10.1000.10">
    <property type="entry name" value="Zinc finger, CCCH-type"/>
    <property type="match status" value="1"/>
</dbReference>
<name>A0A1A8VRF8_PLAOA</name>
<dbReference type="InterPro" id="IPR036855">
    <property type="entry name" value="Znf_CCCH_sf"/>
</dbReference>
<dbReference type="InterPro" id="IPR045877">
    <property type="entry name" value="ZFP36-like"/>
</dbReference>
<reference evidence="9" key="1">
    <citation type="submission" date="2016-05" db="EMBL/GenBank/DDBJ databases">
        <authorList>
            <person name="Naeem Raeece"/>
        </authorList>
    </citation>
    <scope>NUCLEOTIDE SEQUENCE [LARGE SCALE GENOMIC DNA]</scope>
</reference>
<keyword evidence="3 5" id="KW-0863">Zinc-finger</keyword>
<keyword evidence="2" id="KW-0677">Repeat</keyword>
<feature type="domain" description="C3H1-type" evidence="7">
    <location>
        <begin position="41"/>
        <end position="67"/>
    </location>
</feature>
<evidence type="ECO:0000256" key="4">
    <source>
        <dbReference type="ARBA" id="ARBA00022833"/>
    </source>
</evidence>
<feature type="zinc finger region" description="C3H1-type" evidence="5">
    <location>
        <begin position="73"/>
        <end position="99"/>
    </location>
</feature>
<feature type="domain" description="C3H1-type" evidence="7">
    <location>
        <begin position="6"/>
        <end position="33"/>
    </location>
</feature>
<keyword evidence="4 5" id="KW-0862">Zinc</keyword>
<dbReference type="VEuPathDB" id="PlasmoDB:PocGH01_06012400"/>
<evidence type="ECO:0000256" key="3">
    <source>
        <dbReference type="ARBA" id="ARBA00022771"/>
    </source>
</evidence>
<dbReference type="GO" id="GO:0003729">
    <property type="term" value="F:mRNA binding"/>
    <property type="evidence" value="ECO:0007669"/>
    <property type="project" value="InterPro"/>
</dbReference>
<dbReference type="SUPFAM" id="SSF90229">
    <property type="entry name" value="CCCH zinc finger"/>
    <property type="match status" value="1"/>
</dbReference>
<evidence type="ECO:0000256" key="2">
    <source>
        <dbReference type="ARBA" id="ARBA00022737"/>
    </source>
</evidence>
<sequence>MHRFKIYKIQMCKYALINKCDRGENCTFAHDISELRIKPDMRKTKLCKSYILGKCTDNNCIYAHSVNELREVGKPAICQLHREGRCIKGNQCRFAHSINDINTKLVQFYDSEDVSNEEEGSELLNMKNCLHMLNSGKGSILSSIKGYADMIDDNSNREVLHSISRKKNDIWDLNINMIDSNSNCSNLSNHLYNTVTEKKRNEIVRNINRANLVKQSSCNTFLSSNVNPQYRKEKKENIILSHSKNVKNTKLYAINVGNVSNTNPCSSYDYDSLLLDKNCKKSYVHVHNNLKMKNPSGNVLNGNVNENISTSLNVHPFSSFNFPSQVAKNDDNNRLNNVDSVTNADVTNYEFMKKFNTLNRGLKKDTVRSVKEGINPTNTGNDYVEGVGCTGVIARDILFGNDHLNGEQPTGEVLNKEEGNSIDLNTCNKKQKNIHRINELIASVNYLNRGNNVNVKNEYVAVESEVRENGEIGNSLKHYYADDMFRYAVEGVTEEGQKGEIDIIASGSSIYNMVNDSNNGSSLIKGAKKVTEKVENVGTVLGKNGSIGRDYAPYVNCIDEYGLSHYDDGNQEQRKHRGDPFTSIQSLFPRLGKIDTHAQLGKDGMNPRLFMNHTIGMNGNVSFNNISDNVSNSVEEVSRRFDFGIHREKGKDYHICGSAMQNTLLNGDTRFKGENTFENGSNREGKNPRGGNNHYTDPTGEGQFSGEVVVEIPGGDAEMSGGQGTVSHLEEREGENALRKDHFVVKDGPVYKHGWEAANDLPERGYKRPGNVFSYNSLVVFNDEEEEYPRDRNICVDAISDVHFGKNKNVYYDKSERHKKCTFGTIKGSSSLENSAQNIAKEGLTYIDNRNVSNAYFALNNGEENNGGFVHKERGSNHEANNSRHLPSSLTRSEDHTHSLRRAPLLRIVNSNDIAEEFRTNASKEGMGMGIGMRSGRSSNLAREDIHSVSNTSKGVPSLDDTKREFIDVNGQEENENNENTRKVVSSRAGDDFEATAKRSNIMSLLRELAVKEEETNLCNGETESNAAEGDMKIGMVCDEVAKFHQVDNAMERFSYGGGGAGGITFSERCHGRSITQKRDSKDFPIEMKGEEEEVTSEAVAVSAVDSEAEEMDSFFRTDGSRGERVDFTNYEMYKLYDETIETSYPKLEGNRGKEEDEEEDERDRLYKCKIPPICSVTNNKRIPKLDAFNYDERKDDKEGSYDLFSYYKKNEPFIAYAQAKGDITNEGTHCFSNFREQIDVHHCVKDEEEIHPHDRKDRKDNRKKQRGIFFINTYTDEGKDNWNIHTKEDKIDRCNLKNIPFACARISEAETNGCSAYLNKCISDNLDPYRFGDSVAESGTGDAEAAGVGTSCEMATQFVSKRKIASAEEEHPANSYGVSVYRETACREIPYGTNIFEENKHGAIVYHANSEVQCDESRRQRFLFREDDMDNIEAFIKVNAVSEMKEKDATLCRKSRCMGSDQVIHPQVILEQINYDKVRNEEVNNYDLFRYEQLNYDSAGENLVDGEHNGESDGDDIGRSALSFWGYMKEGYNFKGNNMHNNALSSSSAFFNYDVSKCLENEVVGSAVGNGMSSSSVFSNNSCLNNAHFKNRSFPSDDDTFCVKLASDMTFSFLSRND</sequence>
<proteinExistence type="predicted"/>
<feature type="domain" description="C3H1-type" evidence="7">
    <location>
        <begin position="73"/>
        <end position="99"/>
    </location>
</feature>
<dbReference type="PANTHER" id="PTHR12547:SF18">
    <property type="entry name" value="PROTEIN TIS11"/>
    <property type="match status" value="1"/>
</dbReference>
<accession>A0A1A8VRF8</accession>
<evidence type="ECO:0000259" key="7">
    <source>
        <dbReference type="PROSITE" id="PS50103"/>
    </source>
</evidence>
<dbReference type="Gene3D" id="3.30.1370.210">
    <property type="match status" value="1"/>
</dbReference>
<feature type="region of interest" description="Disordered" evidence="6">
    <location>
        <begin position="867"/>
        <end position="898"/>
    </location>
</feature>
<evidence type="ECO:0000256" key="1">
    <source>
        <dbReference type="ARBA" id="ARBA00022723"/>
    </source>
</evidence>
<feature type="compositionally biased region" description="Polar residues" evidence="6">
    <location>
        <begin position="878"/>
        <end position="891"/>
    </location>
</feature>
<dbReference type="SMART" id="SM00356">
    <property type="entry name" value="ZnF_C3H1"/>
    <property type="match status" value="3"/>
</dbReference>
<dbReference type="InterPro" id="IPR000571">
    <property type="entry name" value="Znf_CCCH"/>
</dbReference>
<evidence type="ECO:0000313" key="8">
    <source>
        <dbReference type="EMBL" id="SBS81395.1"/>
    </source>
</evidence>
<dbReference type="PANTHER" id="PTHR12547">
    <property type="entry name" value="CCCH ZINC FINGER/TIS11-RELATED"/>
    <property type="match status" value="1"/>
</dbReference>
<feature type="region of interest" description="Disordered" evidence="6">
    <location>
        <begin position="669"/>
        <end position="703"/>
    </location>
</feature>
<feature type="zinc finger region" description="C3H1-type" evidence="5">
    <location>
        <begin position="6"/>
        <end position="33"/>
    </location>
</feature>
<feature type="compositionally biased region" description="Basic and acidic residues" evidence="6">
    <location>
        <begin position="669"/>
        <end position="687"/>
    </location>
</feature>
<dbReference type="EMBL" id="FLQU01000152">
    <property type="protein sequence ID" value="SBS81395.1"/>
    <property type="molecule type" value="Genomic_DNA"/>
</dbReference>
<gene>
    <name evidence="8" type="ORF">POVCU2_0010090</name>
</gene>
<dbReference type="GO" id="GO:0008270">
    <property type="term" value="F:zinc ion binding"/>
    <property type="evidence" value="ECO:0007669"/>
    <property type="project" value="UniProtKB-KW"/>
</dbReference>
<keyword evidence="1 5" id="KW-0479">Metal-binding</keyword>
<evidence type="ECO:0000256" key="5">
    <source>
        <dbReference type="PROSITE-ProRule" id="PRU00723"/>
    </source>
</evidence>
<dbReference type="PROSITE" id="PS50103">
    <property type="entry name" value="ZF_C3H1"/>
    <property type="match status" value="3"/>
</dbReference>